<dbReference type="Proteomes" id="UP001162741">
    <property type="component" value="Chromosome"/>
</dbReference>
<organism evidence="1 2">
    <name type="scientific">Chitinophaga horti</name>
    <dbReference type="NCBI Taxonomy" id="2920382"/>
    <lineage>
        <taxon>Bacteria</taxon>
        <taxon>Pseudomonadati</taxon>
        <taxon>Bacteroidota</taxon>
        <taxon>Chitinophagia</taxon>
        <taxon>Chitinophagales</taxon>
        <taxon>Chitinophagaceae</taxon>
        <taxon>Chitinophaga</taxon>
    </lineage>
</organism>
<keyword evidence="2" id="KW-1185">Reference proteome</keyword>
<evidence type="ECO:0000313" key="1">
    <source>
        <dbReference type="EMBL" id="UYQ93539.1"/>
    </source>
</evidence>
<gene>
    <name evidence="1" type="ORF">MKQ68_00295</name>
</gene>
<sequence length="950" mass="106242">MENVPVKLKITPPALHYFEDNQVLTASQLNNLVRYFDYQDRLTRTRLLGAGIVCGLKVVNGNGSITVTKGCGITSDGDLITLEQDVQYTQALPFDDKKAQYALFHQAENTQVGLFELLPARGDGGGSTEVQPLRSFFANRQPADYVVLLYLSQYIEDTDICSSNDCDNKGILMQSALKPLLISKADYDRIRKEDDCCGESYFGLPDAYVTRPVWNPANNGIYTYGEMWNRYNQAIQSSAKVLDVALAQADAVAASLERCFAQNGELPQATTVITRTTGNTPTRVNEIDAVATSIAGLSLRLPASLLNRFRALAGAAAPSFNAALQREAPKAQNDYSIQYFYDFIKDITDAYQEFKDSTLDLCQGCCLDAALFPKHLALGLVVDSSPVPSCHYRQCFIESPILNHKDAQMRRSLFLYNRLVQMIQHYQYEEKNVNVLRVTPSVSYKGAIGARSIPAYYEAGSLNEEWDYDKFRRNETGKHLSYFATPSAPPHIANPLDYDLDKFDFFRIEGHVGKTYESVYGQLNKLCQDRDLPFDILGLQLDNNPRFVLPKWDFTPPHLDMVFELQKFKFSNYLDKMKSYNDELEKNIPAEKDLDVPGVTEHYGSPKQLRSSAIERKKALDTELENVKPFFQVTAAQASPNQFTNIHASIANKAAVVNNSAKLLTRTALATPLQNVAQIAHPEALSWLTQLVVDTREALKQSYIFSNFIRVNPGVIHNAGVTKGGTFLLLYTQTTDANGTTQRRVVGDFYLPYAVKPETIAATTVPPVRPGTLPTPPVYIPPDIFQIRPDLIKPPLLNADLLKLKDNVILDRTDLLSKVTDLQSSVNTKLFDINEHVDTRLNGVAKKTDLEDNIASVKSMINSNMTTVVQNYQETFNRVVTSYDNVLNKTKVTAPGKVEVADMGRMTLDEASIKNMSKAEMALVAKNYQDALSLMQKSRNDFGEFFNIRQ</sequence>
<reference evidence="1" key="1">
    <citation type="submission" date="2022-10" db="EMBL/GenBank/DDBJ databases">
        <title>Chitinophaga sp. nov., isolated from soil.</title>
        <authorList>
            <person name="Jeon C.O."/>
        </authorList>
    </citation>
    <scope>NUCLEOTIDE SEQUENCE</scope>
    <source>
        <strain evidence="1">R8</strain>
    </source>
</reference>
<evidence type="ECO:0000313" key="2">
    <source>
        <dbReference type="Proteomes" id="UP001162741"/>
    </source>
</evidence>
<accession>A0ABY6J5G3</accession>
<name>A0ABY6J5G3_9BACT</name>
<protein>
    <submittedName>
        <fullName evidence="1">Uncharacterized protein</fullName>
    </submittedName>
</protein>
<proteinExistence type="predicted"/>
<dbReference type="RefSeq" id="WP_264281598.1">
    <property type="nucleotide sequence ID" value="NZ_CP107006.1"/>
</dbReference>
<dbReference type="EMBL" id="CP107006">
    <property type="protein sequence ID" value="UYQ93539.1"/>
    <property type="molecule type" value="Genomic_DNA"/>
</dbReference>